<name>A0A316G8L1_9RHOB</name>
<evidence type="ECO:0000256" key="1">
    <source>
        <dbReference type="SAM" id="MobiDB-lite"/>
    </source>
</evidence>
<comment type="caution">
    <text evidence="2">The sequence shown here is derived from an EMBL/GenBank/DDBJ whole genome shotgun (WGS) entry which is preliminary data.</text>
</comment>
<evidence type="ECO:0000313" key="3">
    <source>
        <dbReference type="Proteomes" id="UP000245708"/>
    </source>
</evidence>
<feature type="region of interest" description="Disordered" evidence="1">
    <location>
        <begin position="1"/>
        <end position="23"/>
    </location>
</feature>
<sequence length="81" mass="8557">MSMPRTALTHGTQAHVSKDDRNAHLSVTRVQIVPECSSRADHIVTAPSAYHPKIQTGASEKCASLFTVAAAPKTARFGGKG</sequence>
<organism evidence="2 3">
    <name type="scientific">Roseicyclus mahoneyensis</name>
    <dbReference type="NCBI Taxonomy" id="164332"/>
    <lineage>
        <taxon>Bacteria</taxon>
        <taxon>Pseudomonadati</taxon>
        <taxon>Pseudomonadota</taxon>
        <taxon>Alphaproteobacteria</taxon>
        <taxon>Rhodobacterales</taxon>
        <taxon>Roseobacteraceae</taxon>
        <taxon>Roseicyclus</taxon>
    </lineage>
</organism>
<dbReference type="AlphaFoldDB" id="A0A316G8L1"/>
<gene>
    <name evidence="2" type="ORF">C7455_11237</name>
</gene>
<reference evidence="2 3" key="1">
    <citation type="submission" date="2018-05" db="EMBL/GenBank/DDBJ databases">
        <title>Genomic Encyclopedia of Type Strains, Phase IV (KMG-IV): sequencing the most valuable type-strain genomes for metagenomic binning, comparative biology and taxonomic classification.</title>
        <authorList>
            <person name="Goeker M."/>
        </authorList>
    </citation>
    <scope>NUCLEOTIDE SEQUENCE [LARGE SCALE GENOMIC DNA]</scope>
    <source>
        <strain evidence="2 3">DSM 16097</strain>
    </source>
</reference>
<keyword evidence="3" id="KW-1185">Reference proteome</keyword>
<accession>A0A316G8L1</accession>
<protein>
    <submittedName>
        <fullName evidence="2">Uncharacterized protein</fullName>
    </submittedName>
</protein>
<dbReference type="Proteomes" id="UP000245708">
    <property type="component" value="Unassembled WGS sequence"/>
</dbReference>
<evidence type="ECO:0000313" key="2">
    <source>
        <dbReference type="EMBL" id="PWK57311.1"/>
    </source>
</evidence>
<dbReference type="EMBL" id="QGGW01000012">
    <property type="protein sequence ID" value="PWK57311.1"/>
    <property type="molecule type" value="Genomic_DNA"/>
</dbReference>
<proteinExistence type="predicted"/>